<name>A0A0G4IYK2_PLABS</name>
<evidence type="ECO:0000313" key="3">
    <source>
        <dbReference type="EMBL" id="SPQ98986.1"/>
    </source>
</evidence>
<dbReference type="GO" id="GO:0007018">
    <property type="term" value="P:microtubule-based movement"/>
    <property type="evidence" value="ECO:0007669"/>
    <property type="project" value="TreeGrafter"/>
</dbReference>
<dbReference type="EMBL" id="OVEO01000010">
    <property type="protein sequence ID" value="SPQ98986.1"/>
    <property type="molecule type" value="Genomic_DNA"/>
</dbReference>
<dbReference type="Pfam" id="PF03645">
    <property type="entry name" value="Tctex-1"/>
    <property type="match status" value="1"/>
</dbReference>
<dbReference type="InterPro" id="IPR038586">
    <property type="entry name" value="Tctex-1-like_sf"/>
</dbReference>
<dbReference type="OMA" id="CRQMAKT"/>
<organism evidence="2 4">
    <name type="scientific">Plasmodiophora brassicae</name>
    <name type="common">Clubroot disease agent</name>
    <dbReference type="NCBI Taxonomy" id="37360"/>
    <lineage>
        <taxon>Eukaryota</taxon>
        <taxon>Sar</taxon>
        <taxon>Rhizaria</taxon>
        <taxon>Endomyxa</taxon>
        <taxon>Phytomyxea</taxon>
        <taxon>Plasmodiophorida</taxon>
        <taxon>Plasmodiophoridae</taxon>
        <taxon>Plasmodiophora</taxon>
    </lineage>
</organism>
<proteinExistence type="predicted"/>
<dbReference type="STRING" id="37360.A0A0G4IYK2"/>
<dbReference type="Proteomes" id="UP000039324">
    <property type="component" value="Unassembled WGS sequence"/>
</dbReference>
<dbReference type="CDD" id="cd21451">
    <property type="entry name" value="DLC-like_TCTEX1D"/>
    <property type="match status" value="1"/>
</dbReference>
<evidence type="ECO:0000313" key="2">
    <source>
        <dbReference type="EMBL" id="CEP00179.1"/>
    </source>
</evidence>
<dbReference type="GO" id="GO:0045505">
    <property type="term" value="F:dynein intermediate chain binding"/>
    <property type="evidence" value="ECO:0007669"/>
    <property type="project" value="TreeGrafter"/>
</dbReference>
<keyword evidence="3" id="KW-0496">Mitochondrion</keyword>
<evidence type="ECO:0000256" key="1">
    <source>
        <dbReference type="SAM" id="MobiDB-lite"/>
    </source>
</evidence>
<dbReference type="PANTHER" id="PTHR21255">
    <property type="entry name" value="T-COMPLEX-ASSOCIATED-TESTIS-EXPRESSED 1/ DYNEIN LIGHT CHAIN"/>
    <property type="match status" value="1"/>
</dbReference>
<dbReference type="OrthoDB" id="10248487at2759"/>
<sequence length="153" mass="16593">MEGEGSSVATGAAGVPGAGAAAASSSNSTRPRIEIWEPTYRMTPKEGALFQTYQVDSVIKSVMHAHLDGFAYDHDKARDVSLAISNGIKDGVKALKFQRYKVVVQTTIGEVRGQGARVASRCLWDDKTDNWASYSMKTETVWAVVTVFGLYLE</sequence>
<dbReference type="AlphaFoldDB" id="A0A0G4IYK2"/>
<protein>
    <recommendedName>
        <fullName evidence="6">Dynein light chain</fullName>
    </recommendedName>
</protein>
<keyword evidence="4" id="KW-1185">Reference proteome</keyword>
<feature type="region of interest" description="Disordered" evidence="1">
    <location>
        <begin position="1"/>
        <end position="29"/>
    </location>
</feature>
<dbReference type="InterPro" id="IPR005334">
    <property type="entry name" value="Tctex-1-like"/>
</dbReference>
<accession>A0A0G4IYK2</accession>
<geneLocation type="mitochondrion" evidence="3"/>
<dbReference type="GO" id="GO:0005868">
    <property type="term" value="C:cytoplasmic dynein complex"/>
    <property type="evidence" value="ECO:0007669"/>
    <property type="project" value="TreeGrafter"/>
</dbReference>
<dbReference type="PANTHER" id="PTHR21255:SF7">
    <property type="entry name" value="DYNEIN LIGHT CHAIN TCTEX-TYPE PROTEIN 2B"/>
    <property type="match status" value="1"/>
</dbReference>
<reference evidence="3 5" key="2">
    <citation type="submission" date="2018-03" db="EMBL/GenBank/DDBJ databases">
        <authorList>
            <person name="Fogelqvist J."/>
        </authorList>
    </citation>
    <scope>NUCLEOTIDE SEQUENCE [LARGE SCALE GENOMIC DNA]</scope>
</reference>
<reference evidence="2 4" key="1">
    <citation type="submission" date="2015-02" db="EMBL/GenBank/DDBJ databases">
        <authorList>
            <person name="Chooi Y.-H."/>
        </authorList>
    </citation>
    <scope>NUCLEOTIDE SEQUENCE [LARGE SCALE GENOMIC DNA]</scope>
    <source>
        <strain evidence="2">E3</strain>
    </source>
</reference>
<evidence type="ECO:0008006" key="6">
    <source>
        <dbReference type="Google" id="ProtNLM"/>
    </source>
</evidence>
<dbReference type="EMBL" id="CDSF01000098">
    <property type="protein sequence ID" value="CEP00179.1"/>
    <property type="molecule type" value="Genomic_DNA"/>
</dbReference>
<gene>
    <name evidence="2" type="ORF">PBRA_007913</name>
    <name evidence="3" type="ORF">PLBR_LOCUS6201</name>
</gene>
<evidence type="ECO:0000313" key="5">
    <source>
        <dbReference type="Proteomes" id="UP000290189"/>
    </source>
</evidence>
<evidence type="ECO:0000313" key="4">
    <source>
        <dbReference type="Proteomes" id="UP000039324"/>
    </source>
</evidence>
<dbReference type="Proteomes" id="UP000290189">
    <property type="component" value="Unassembled WGS sequence"/>
</dbReference>
<dbReference type="Gene3D" id="3.30.1140.40">
    <property type="entry name" value="Tctex-1"/>
    <property type="match status" value="1"/>
</dbReference>
<dbReference type="GO" id="GO:0005737">
    <property type="term" value="C:cytoplasm"/>
    <property type="evidence" value="ECO:0007669"/>
    <property type="project" value="TreeGrafter"/>
</dbReference>